<dbReference type="SUPFAM" id="SSF81383">
    <property type="entry name" value="F-box domain"/>
    <property type="match status" value="1"/>
</dbReference>
<dbReference type="Pfam" id="PF25499">
    <property type="entry name" value="Beta-prop_pof12"/>
    <property type="match status" value="1"/>
</dbReference>
<dbReference type="Gene3D" id="1.20.1280.50">
    <property type="match status" value="1"/>
</dbReference>
<dbReference type="SUPFAM" id="SSF50978">
    <property type="entry name" value="WD40 repeat-like"/>
    <property type="match status" value="1"/>
</dbReference>
<dbReference type="Proteomes" id="UP000318582">
    <property type="component" value="Unassembled WGS sequence"/>
</dbReference>
<dbReference type="InterPro" id="IPR036047">
    <property type="entry name" value="F-box-like_dom_sf"/>
</dbReference>
<dbReference type="InterPro" id="IPR036322">
    <property type="entry name" value="WD40_repeat_dom_sf"/>
</dbReference>
<dbReference type="SMART" id="SM00320">
    <property type="entry name" value="WD40"/>
    <property type="match status" value="3"/>
</dbReference>
<comment type="caution">
    <text evidence="3">The sequence shown here is derived from an EMBL/GenBank/DDBJ whole genome shotgun (WGS) entry which is preliminary data.</text>
</comment>
<evidence type="ECO:0000259" key="2">
    <source>
        <dbReference type="PROSITE" id="PS50181"/>
    </source>
</evidence>
<name>A0A507DVF9_9FUNG</name>
<dbReference type="Pfam" id="PF12937">
    <property type="entry name" value="F-box-like"/>
    <property type="match status" value="1"/>
</dbReference>
<evidence type="ECO:0000256" key="1">
    <source>
        <dbReference type="SAM" id="MobiDB-lite"/>
    </source>
</evidence>
<gene>
    <name evidence="3" type="ORF">PhCBS80983_g05682</name>
</gene>
<evidence type="ECO:0000313" key="3">
    <source>
        <dbReference type="EMBL" id="TPX54938.1"/>
    </source>
</evidence>
<feature type="region of interest" description="Disordered" evidence="1">
    <location>
        <begin position="93"/>
        <end position="117"/>
    </location>
</feature>
<reference evidence="3 4" key="1">
    <citation type="journal article" date="2019" name="Sci. Rep.">
        <title>Comparative genomics of chytrid fungi reveal insights into the obligate biotrophic and pathogenic lifestyle of Synchytrium endobioticum.</title>
        <authorList>
            <person name="van de Vossenberg B.T.L.H."/>
            <person name="Warris S."/>
            <person name="Nguyen H.D.T."/>
            <person name="van Gent-Pelzer M.P.E."/>
            <person name="Joly D.L."/>
            <person name="van de Geest H.C."/>
            <person name="Bonants P.J.M."/>
            <person name="Smith D.S."/>
            <person name="Levesque C.A."/>
            <person name="van der Lee T.A.J."/>
        </authorList>
    </citation>
    <scope>NUCLEOTIDE SEQUENCE [LARGE SCALE GENOMIC DNA]</scope>
    <source>
        <strain evidence="3 4">CBS 809.83</strain>
    </source>
</reference>
<feature type="region of interest" description="Disordered" evidence="1">
    <location>
        <begin position="1"/>
        <end position="29"/>
    </location>
</feature>
<keyword evidence="4" id="KW-1185">Reference proteome</keyword>
<feature type="compositionally biased region" description="Basic residues" evidence="1">
    <location>
        <begin position="101"/>
        <end position="115"/>
    </location>
</feature>
<protein>
    <recommendedName>
        <fullName evidence="2">F-box domain-containing protein</fullName>
    </recommendedName>
</protein>
<dbReference type="InterPro" id="IPR015943">
    <property type="entry name" value="WD40/YVTN_repeat-like_dom_sf"/>
</dbReference>
<feature type="region of interest" description="Disordered" evidence="1">
    <location>
        <begin position="153"/>
        <end position="172"/>
    </location>
</feature>
<dbReference type="PROSITE" id="PS50181">
    <property type="entry name" value="FBOX"/>
    <property type="match status" value="1"/>
</dbReference>
<sequence>MSLQSLQEKDRRKRPRINHSPPGRSTQSLIGQQRINFAGVLSDEVILYILTYLSYQDLARLSRASWQWKRLASDQALWKTLFVGRFPLRSPIETEPAHSTAKGKHGGTGPGRRRSGLAGDIMREQCDWLSMYILQHNWNAGNYRITNIDLSGADPPADPASERQPTTSHSDMPTMCTPIVAFTTDYVLVAPKHDHSKDIGVQVWSIDQQRHIGTLRRTAEETAAITSLRVDGSAARTSKRVIAGYSNGDCTIWEISGDAGRWSSDELCTISGRPGARTLLGVAICDDVITTCSSQFDVVLYRLLPPSHTDRKWTWKLLNRLQSRVCWAPVDLHLLRGRTLDTYLLHISYASPTPSLEWQVGLERVTFSLTRGIISNEHFSPKPAKFMARSVSPLTCIKFRPPYLVTAHADNVVQVYNLIPTPTARNASRTTLVHLSPLYAHAAAVTALELDGDSGKLVTGGFDGIKVWELQDESGRIVVRDPTTTLVDADWQGDWERRGHTSNAERGPKWLGFDAGRIVSFSGCHCSKSARSASDGADSSCSPADVATGVVKIFSFLDE</sequence>
<dbReference type="InterPro" id="IPR001810">
    <property type="entry name" value="F-box_dom"/>
</dbReference>
<accession>A0A507DVF9</accession>
<dbReference type="SMART" id="SM00256">
    <property type="entry name" value="FBOX"/>
    <property type="match status" value="1"/>
</dbReference>
<proteinExistence type="predicted"/>
<dbReference type="STRING" id="109895.A0A507DVF9"/>
<dbReference type="InterPro" id="IPR001680">
    <property type="entry name" value="WD40_rpt"/>
</dbReference>
<feature type="domain" description="F-box" evidence="2">
    <location>
        <begin position="35"/>
        <end position="81"/>
    </location>
</feature>
<dbReference type="Gene3D" id="2.130.10.10">
    <property type="entry name" value="YVTN repeat-like/Quinoprotein amine dehydrogenase"/>
    <property type="match status" value="2"/>
</dbReference>
<organism evidence="3 4">
    <name type="scientific">Powellomyces hirtus</name>
    <dbReference type="NCBI Taxonomy" id="109895"/>
    <lineage>
        <taxon>Eukaryota</taxon>
        <taxon>Fungi</taxon>
        <taxon>Fungi incertae sedis</taxon>
        <taxon>Chytridiomycota</taxon>
        <taxon>Chytridiomycota incertae sedis</taxon>
        <taxon>Chytridiomycetes</taxon>
        <taxon>Spizellomycetales</taxon>
        <taxon>Powellomycetaceae</taxon>
        <taxon>Powellomyces</taxon>
    </lineage>
</organism>
<evidence type="ECO:0000313" key="4">
    <source>
        <dbReference type="Proteomes" id="UP000318582"/>
    </source>
</evidence>
<dbReference type="AlphaFoldDB" id="A0A507DVF9"/>
<dbReference type="EMBL" id="QEAQ01000133">
    <property type="protein sequence ID" value="TPX54938.1"/>
    <property type="molecule type" value="Genomic_DNA"/>
</dbReference>